<organism evidence="2 3">
    <name type="scientific">Enterovibrio qingdaonensis</name>
    <dbReference type="NCBI Taxonomy" id="2899818"/>
    <lineage>
        <taxon>Bacteria</taxon>
        <taxon>Pseudomonadati</taxon>
        <taxon>Pseudomonadota</taxon>
        <taxon>Gammaproteobacteria</taxon>
        <taxon>Vibrionales</taxon>
        <taxon>Vibrionaceae</taxon>
        <taxon>Enterovibrio</taxon>
    </lineage>
</organism>
<evidence type="ECO:0000313" key="2">
    <source>
        <dbReference type="EMBL" id="MDD1781363.1"/>
    </source>
</evidence>
<keyword evidence="3" id="KW-1185">Reference proteome</keyword>
<dbReference type="EMBL" id="JAJUBB010000005">
    <property type="protein sequence ID" value="MDD1781363.1"/>
    <property type="molecule type" value="Genomic_DNA"/>
</dbReference>
<comment type="caution">
    <text evidence="2">The sequence shown here is derived from an EMBL/GenBank/DDBJ whole genome shotgun (WGS) entry which is preliminary data.</text>
</comment>
<accession>A0ABT5QK54</accession>
<evidence type="ECO:0000256" key="1">
    <source>
        <dbReference type="SAM" id="Phobius"/>
    </source>
</evidence>
<feature type="transmembrane region" description="Helical" evidence="1">
    <location>
        <begin position="48"/>
        <end position="71"/>
    </location>
</feature>
<keyword evidence="1" id="KW-1133">Transmembrane helix</keyword>
<name>A0ABT5QK54_9GAMM</name>
<keyword evidence="1" id="KW-0472">Membrane</keyword>
<protein>
    <submittedName>
        <fullName evidence="2">Uncharacterized protein</fullName>
    </submittedName>
</protein>
<feature type="transmembrane region" description="Helical" evidence="1">
    <location>
        <begin position="77"/>
        <end position="96"/>
    </location>
</feature>
<dbReference type="Proteomes" id="UP001149821">
    <property type="component" value="Unassembled WGS sequence"/>
</dbReference>
<proteinExistence type="predicted"/>
<gene>
    <name evidence="2" type="ORF">LRP49_09120</name>
</gene>
<keyword evidence="1" id="KW-0812">Transmembrane</keyword>
<dbReference type="RefSeq" id="WP_274141771.1">
    <property type="nucleotide sequence ID" value="NZ_JAJUBB010000005.1"/>
</dbReference>
<sequence>MTLMWGDALLGCAWGFWLALYLDRLYLKQVTLIKLGVFVFWGRSYKANNTLAFVINLLALSLFLLGASAVIGGMVTAWMAFIVGWCASYACYVLFFSSSKQTVPGQQGE</sequence>
<evidence type="ECO:0000313" key="3">
    <source>
        <dbReference type="Proteomes" id="UP001149821"/>
    </source>
</evidence>
<reference evidence="2" key="1">
    <citation type="submission" date="2021-12" db="EMBL/GenBank/DDBJ databases">
        <title>Enterovibrio ZSDZ35 sp. nov. and Enterovibrio ZSDZ42 sp. nov., isolated from coastal seawater in Qingdao.</title>
        <authorList>
            <person name="Zhang P."/>
        </authorList>
    </citation>
    <scope>NUCLEOTIDE SEQUENCE</scope>
    <source>
        <strain evidence="2">ZSDZ35</strain>
    </source>
</reference>